<dbReference type="PANTHER" id="PTHR30349">
    <property type="entry name" value="PHAGE INTEGRASE-RELATED"/>
    <property type="match status" value="1"/>
</dbReference>
<reference evidence="3 4" key="1">
    <citation type="submission" date="2019-03" db="EMBL/GenBank/DDBJ databases">
        <title>Draft genome sequences of novel Actinobacteria.</title>
        <authorList>
            <person name="Sahin N."/>
            <person name="Ay H."/>
            <person name="Saygin H."/>
        </authorList>
    </citation>
    <scope>NUCLEOTIDE SEQUENCE [LARGE SCALE GENOMIC DNA]</scope>
    <source>
        <strain evidence="3 4">DSM 45941</strain>
    </source>
</reference>
<organism evidence="3 4">
    <name type="scientific">Actinomadura darangshiensis</name>
    <dbReference type="NCBI Taxonomy" id="705336"/>
    <lineage>
        <taxon>Bacteria</taxon>
        <taxon>Bacillati</taxon>
        <taxon>Actinomycetota</taxon>
        <taxon>Actinomycetes</taxon>
        <taxon>Streptosporangiales</taxon>
        <taxon>Thermomonosporaceae</taxon>
        <taxon>Actinomadura</taxon>
    </lineage>
</organism>
<dbReference type="InterPro" id="IPR013762">
    <property type="entry name" value="Integrase-like_cat_sf"/>
</dbReference>
<dbReference type="SUPFAM" id="SSF56349">
    <property type="entry name" value="DNA breaking-rejoining enzymes"/>
    <property type="match status" value="1"/>
</dbReference>
<accession>A0A4R5A584</accession>
<dbReference type="EMBL" id="SMKY01000294">
    <property type="protein sequence ID" value="TDD67133.1"/>
    <property type="molecule type" value="Genomic_DNA"/>
</dbReference>
<dbReference type="PANTHER" id="PTHR30349:SF91">
    <property type="entry name" value="INTA PROTEIN"/>
    <property type="match status" value="1"/>
</dbReference>
<dbReference type="OrthoDB" id="9805859at2"/>
<evidence type="ECO:0000256" key="1">
    <source>
        <dbReference type="ARBA" id="ARBA00023172"/>
    </source>
</evidence>
<dbReference type="GO" id="GO:0006310">
    <property type="term" value="P:DNA recombination"/>
    <property type="evidence" value="ECO:0007669"/>
    <property type="project" value="UniProtKB-KW"/>
</dbReference>
<protein>
    <submittedName>
        <fullName evidence="3">Site-specific integrase</fullName>
    </submittedName>
</protein>
<dbReference type="InterPro" id="IPR011010">
    <property type="entry name" value="DNA_brk_join_enz"/>
</dbReference>
<dbReference type="Gene3D" id="1.10.443.10">
    <property type="entry name" value="Intergrase catalytic core"/>
    <property type="match status" value="1"/>
</dbReference>
<dbReference type="InterPro" id="IPR002104">
    <property type="entry name" value="Integrase_catalytic"/>
</dbReference>
<dbReference type="Proteomes" id="UP000295578">
    <property type="component" value="Unassembled WGS sequence"/>
</dbReference>
<dbReference type="Pfam" id="PF00589">
    <property type="entry name" value="Phage_integrase"/>
    <property type="match status" value="1"/>
</dbReference>
<dbReference type="GO" id="GO:0003677">
    <property type="term" value="F:DNA binding"/>
    <property type="evidence" value="ECO:0007669"/>
    <property type="project" value="InterPro"/>
</dbReference>
<comment type="caution">
    <text evidence="3">The sequence shown here is derived from an EMBL/GenBank/DDBJ whole genome shotgun (WGS) entry which is preliminary data.</text>
</comment>
<evidence type="ECO:0000259" key="2">
    <source>
        <dbReference type="PROSITE" id="PS51898"/>
    </source>
</evidence>
<dbReference type="PROSITE" id="PS51898">
    <property type="entry name" value="TYR_RECOMBINASE"/>
    <property type="match status" value="1"/>
</dbReference>
<evidence type="ECO:0000313" key="4">
    <source>
        <dbReference type="Proteomes" id="UP000295578"/>
    </source>
</evidence>
<dbReference type="GO" id="GO:0015074">
    <property type="term" value="P:DNA integration"/>
    <property type="evidence" value="ECO:0007669"/>
    <property type="project" value="InterPro"/>
</dbReference>
<dbReference type="CDD" id="cd01189">
    <property type="entry name" value="INT_ICEBs1_C_like"/>
    <property type="match status" value="1"/>
</dbReference>
<evidence type="ECO:0000313" key="3">
    <source>
        <dbReference type="EMBL" id="TDD67133.1"/>
    </source>
</evidence>
<gene>
    <name evidence="3" type="ORF">E1293_38395</name>
</gene>
<keyword evidence="4" id="KW-1185">Reference proteome</keyword>
<sequence length="262" mass="28432">MIALRGLRRGEAAGLRWCDVDLDGGTAVTCRQLQRRDGRLMVCPPKTAHSTRVTALDRTTIAALRAHRSRRRAEAAAYGEGYRYSGYVFTNLNGDPVAPGWLTHVFQQLIAEHDVPPIRLHDLRHGAATLALVAGVQLKVVQEMLGHSSIVLTAGTYTSVLPEVAHTAAEKTAAYLLQAAGVVPGSARRRGRAPARRGRWGRVAPGRVWCGAGRPASAPNRCGRAPGCGYRAVSVRVPRPWRRDRELPLPIPGWRVAKGLVT</sequence>
<dbReference type="AlphaFoldDB" id="A0A4R5A584"/>
<feature type="domain" description="Tyr recombinase" evidence="2">
    <location>
        <begin position="1"/>
        <end position="170"/>
    </location>
</feature>
<keyword evidence="1" id="KW-0233">DNA recombination</keyword>
<name>A0A4R5A584_9ACTN</name>
<dbReference type="InterPro" id="IPR050090">
    <property type="entry name" value="Tyrosine_recombinase_XerCD"/>
</dbReference>
<proteinExistence type="predicted"/>